<reference evidence="2 3" key="2">
    <citation type="submission" date="2020-08" db="EMBL/GenBank/DDBJ databases">
        <title>Adhaeribacter dokdonensis sp. nov., isolated from the rhizosphere of Elymus tsukushiensis, a plant native to the Dokdo Islands, Republic of Korea.</title>
        <authorList>
            <person name="Ghim S.Y."/>
        </authorList>
    </citation>
    <scope>NUCLEOTIDE SEQUENCE [LARGE SCALE GENOMIC DNA]</scope>
    <source>
        <strain evidence="2 3">KUDC8001</strain>
    </source>
</reference>
<dbReference type="Gene3D" id="3.90.550.10">
    <property type="entry name" value="Spore Coat Polysaccharide Biosynthesis Protein SpsA, Chain A"/>
    <property type="match status" value="1"/>
</dbReference>
<dbReference type="InterPro" id="IPR001173">
    <property type="entry name" value="Glyco_trans_2-like"/>
</dbReference>
<name>A0A7L7L466_9BACT</name>
<dbReference type="InterPro" id="IPR029044">
    <property type="entry name" value="Nucleotide-diphossugar_trans"/>
</dbReference>
<dbReference type="KEGG" id="add:HUW48_05690"/>
<dbReference type="GO" id="GO:0016758">
    <property type="term" value="F:hexosyltransferase activity"/>
    <property type="evidence" value="ECO:0007669"/>
    <property type="project" value="UniProtKB-ARBA"/>
</dbReference>
<evidence type="ECO:0000259" key="1">
    <source>
        <dbReference type="Pfam" id="PF00535"/>
    </source>
</evidence>
<dbReference type="PANTHER" id="PTHR22916:SF67">
    <property type="entry name" value="COLANIC ACID BIOSYNTHESIS GLYCOSYL TRANSFERASE WCAE-RELATED"/>
    <property type="match status" value="1"/>
</dbReference>
<feature type="domain" description="Glycosyltransferase 2-like" evidence="1">
    <location>
        <begin position="5"/>
        <end position="150"/>
    </location>
</feature>
<reference evidence="2 3" key="1">
    <citation type="submission" date="2020-06" db="EMBL/GenBank/DDBJ databases">
        <authorList>
            <person name="Hwang Y.J."/>
        </authorList>
    </citation>
    <scope>NUCLEOTIDE SEQUENCE [LARGE SCALE GENOMIC DNA]</scope>
    <source>
        <strain evidence="2 3">KUDC8001</strain>
    </source>
</reference>
<dbReference type="AlphaFoldDB" id="A0A7L7L466"/>
<evidence type="ECO:0000313" key="3">
    <source>
        <dbReference type="Proteomes" id="UP000514509"/>
    </source>
</evidence>
<keyword evidence="3" id="KW-1185">Reference proteome</keyword>
<dbReference type="CDD" id="cd06433">
    <property type="entry name" value="GT_2_WfgS_like"/>
    <property type="match status" value="1"/>
</dbReference>
<protein>
    <submittedName>
        <fullName evidence="2">Glycosyltransferase</fullName>
    </submittedName>
</protein>
<keyword evidence="2" id="KW-0808">Transferase</keyword>
<proteinExistence type="predicted"/>
<dbReference type="SUPFAM" id="SSF53448">
    <property type="entry name" value="Nucleotide-diphospho-sugar transferases"/>
    <property type="match status" value="1"/>
</dbReference>
<dbReference type="Pfam" id="PF00535">
    <property type="entry name" value="Glycos_transf_2"/>
    <property type="match status" value="1"/>
</dbReference>
<dbReference type="PANTHER" id="PTHR22916">
    <property type="entry name" value="GLYCOSYLTRANSFERASE"/>
    <property type="match status" value="1"/>
</dbReference>
<dbReference type="Proteomes" id="UP000514509">
    <property type="component" value="Chromosome"/>
</dbReference>
<gene>
    <name evidence="2" type="ORF">HUW48_05690</name>
</gene>
<accession>A0A7L7L466</accession>
<organism evidence="2 3">
    <name type="scientific">Adhaeribacter radiodurans</name>
    <dbReference type="NCBI Taxonomy" id="2745197"/>
    <lineage>
        <taxon>Bacteria</taxon>
        <taxon>Pseudomonadati</taxon>
        <taxon>Bacteroidota</taxon>
        <taxon>Cytophagia</taxon>
        <taxon>Cytophagales</taxon>
        <taxon>Hymenobacteraceae</taxon>
        <taxon>Adhaeribacter</taxon>
    </lineage>
</organism>
<sequence length="265" mass="30693">MIKISIITINYNNVIGLEETIKSVVGQTYTNIEYIIIDGGSSDGSVNIIKENKNHIYYWVSEPDNGIYHAMNKGLAKANGDFLIFLNSGDYLCSNNIIQICYEFIIKFPGNDIYYGDMIVINDINSSESRIHKHPNKITLKFLKDNNINHQASLISLSLFKEFGPYLERYKLASDFWFFLKAILKNKNFKHIDFPIVNYDFSGISSSDNFEKYKQEKLLIWQSLVPDVVNELINENDKYKNLIEFKIIKAAILLNDKYQYFKGNT</sequence>
<dbReference type="RefSeq" id="WP_182414758.1">
    <property type="nucleotide sequence ID" value="NZ_CP055153.1"/>
</dbReference>
<evidence type="ECO:0000313" key="2">
    <source>
        <dbReference type="EMBL" id="QMU27563.1"/>
    </source>
</evidence>
<dbReference type="EMBL" id="CP055153">
    <property type="protein sequence ID" value="QMU27563.1"/>
    <property type="molecule type" value="Genomic_DNA"/>
</dbReference>